<dbReference type="GO" id="GO:0019778">
    <property type="term" value="F:Atg12 activating enzyme activity"/>
    <property type="evidence" value="ECO:0007669"/>
    <property type="project" value="TreeGrafter"/>
</dbReference>
<evidence type="ECO:0000259" key="11">
    <source>
        <dbReference type="Pfam" id="PF00899"/>
    </source>
</evidence>
<evidence type="ECO:0000256" key="10">
    <source>
        <dbReference type="ARBA" id="ARBA00032823"/>
    </source>
</evidence>
<dbReference type="InterPro" id="IPR035985">
    <property type="entry name" value="Ubiquitin-activating_enz"/>
</dbReference>
<dbReference type="GO" id="GO:0000407">
    <property type="term" value="C:phagophore assembly site"/>
    <property type="evidence" value="ECO:0007669"/>
    <property type="project" value="UniProtKB-SubCell"/>
</dbReference>
<keyword evidence="6" id="KW-0653">Protein transport</keyword>
<dbReference type="Pfam" id="PF00899">
    <property type="entry name" value="ThiF"/>
    <property type="match status" value="1"/>
</dbReference>
<evidence type="ECO:0000256" key="4">
    <source>
        <dbReference type="ARBA" id="ARBA00018730"/>
    </source>
</evidence>
<dbReference type="Gene3D" id="3.40.50.720">
    <property type="entry name" value="NAD(P)-binding Rossmann-like Domain"/>
    <property type="match status" value="1"/>
</dbReference>
<feature type="domain" description="THIF-type NAD/FAD binding fold" evidence="11">
    <location>
        <begin position="382"/>
        <end position="610"/>
    </location>
</feature>
<dbReference type="GO" id="GO:0032446">
    <property type="term" value="P:protein modification by small protein conjugation"/>
    <property type="evidence" value="ECO:0007669"/>
    <property type="project" value="TreeGrafter"/>
</dbReference>
<protein>
    <recommendedName>
        <fullName evidence="3">Ubiquitin-like modifier-activating enzyme ATG7</fullName>
    </recommendedName>
    <alternativeName>
        <fullName evidence="8 10">ATG12-activating enzyme E1 ATG7</fullName>
    </alternativeName>
    <alternativeName>
        <fullName evidence="9">Autophagy-related protein 7</fullName>
    </alternativeName>
    <alternativeName>
        <fullName evidence="4">Ubiquitin-like modifier-activating enzyme atg7</fullName>
    </alternativeName>
</protein>
<evidence type="ECO:0000256" key="3">
    <source>
        <dbReference type="ARBA" id="ARBA00017647"/>
    </source>
</evidence>
<reference evidence="13 14" key="1">
    <citation type="submission" date="2017-10" db="EMBL/GenBank/DDBJ databases">
        <title>A novel species of cold-tolerant Malassezia isolated from bats.</title>
        <authorList>
            <person name="Lorch J.M."/>
            <person name="Palmer J.M."/>
            <person name="Vanderwolf K.J."/>
            <person name="Schmidt K.Z."/>
            <person name="Verant M.L."/>
            <person name="Weller T.J."/>
            <person name="Blehert D.S."/>
        </authorList>
    </citation>
    <scope>NUCLEOTIDE SEQUENCE [LARGE SCALE GENOMIC DNA]</scope>
    <source>
        <strain evidence="13 14">NWHC:44797-103</strain>
    </source>
</reference>
<evidence type="ECO:0000313" key="13">
    <source>
        <dbReference type="EMBL" id="PKI85401.1"/>
    </source>
</evidence>
<evidence type="ECO:0000256" key="9">
    <source>
        <dbReference type="ARBA" id="ARBA00030242"/>
    </source>
</evidence>
<dbReference type="AlphaFoldDB" id="A0A2N1JFS5"/>
<dbReference type="InterPro" id="IPR000594">
    <property type="entry name" value="ThiF_NAD_FAD-bd"/>
</dbReference>
<keyword evidence="14" id="KW-1185">Reference proteome</keyword>
<dbReference type="InterPro" id="IPR045886">
    <property type="entry name" value="ThiF/MoeB/HesA"/>
</dbReference>
<dbReference type="GO" id="GO:0000422">
    <property type="term" value="P:autophagy of mitochondrion"/>
    <property type="evidence" value="ECO:0007669"/>
    <property type="project" value="TreeGrafter"/>
</dbReference>
<sequence length="717" mass="79026">MPLAQFAPFVSQVAPSFWNTLSSLKLNEYQLSDELIPARAEYGTSKTIVDRLSGSEMGLGCRIHLDGRSIDTQKSLVDFCVDAKSTSPSMYGYIKNFNTLQEFKVADKKMFMNQVADEIWDSFTGATSSLASVNNPNLFLLLTYADLKSFKYYYWFAFPALLARKPGWMVEAAEGGPWVSAPTVLGEDAMYEIGAALLEQRQTNACFVSIYTQADQSIAVRLWTLEQGEAYMDAVPQEERILLFIDPSPYPQSPGWPLRNILTSLQLRLGMIRVHTLCWKDMLEWDSFRITAEERALRNKEWKSVFGLIYLEASSASDGTVLFGSRNTNLVVRPDSHPPRPEAVGWERNAQGKLLPKLASLGAMLDPRYLAENAVDLNLKLMRWRVIPELALETIQHADTLLIGAGTLGCNVARTLLGWGVRKITLVDNGRVAFSNPVRQPLYEFDECLDGGQPKAVAAAAALKRIFPGVDAQGFHLSVPMPGHPIPPASMDKALEDIAVLEKLIEQHDVIFLLTDSREARWFPSLVGAARRKLVLNAALAYDSFVVMRHGVNRLGRAQLGCYFCNDVVAPGDSLTNRTLDQMCTVTRPGIAGIAASIAVELMVSVLQHPLAAGAPAPTGGDADESETELGIVPHQIRGSLRAFSITTVANEAFDHCTACSDEVIAAYEREGSALVVEACNDPAYLEHITHLDDLKHDTDALELELDWSDEEAEGLQ</sequence>
<keyword evidence="5" id="KW-0813">Transport</keyword>
<evidence type="ECO:0000256" key="6">
    <source>
        <dbReference type="ARBA" id="ARBA00022927"/>
    </source>
</evidence>
<dbReference type="Gene3D" id="3.40.140.100">
    <property type="entry name" value="Ubiquitin-like modifier-activating enzyme ATG7 C-terminal domain"/>
    <property type="match status" value="1"/>
</dbReference>
<keyword evidence="7" id="KW-0072">Autophagy</keyword>
<comment type="similarity">
    <text evidence="2">Belongs to the ATG7 family.</text>
</comment>
<dbReference type="InterPro" id="IPR032197">
    <property type="entry name" value="Atg7_N"/>
</dbReference>
<dbReference type="EMBL" id="KZ454987">
    <property type="protein sequence ID" value="PKI85401.1"/>
    <property type="molecule type" value="Genomic_DNA"/>
</dbReference>
<feature type="domain" description="Ubiquitin-like modifier-activating enzyme Atg7 N-terminal" evidence="12">
    <location>
        <begin position="5"/>
        <end position="364"/>
    </location>
</feature>
<proteinExistence type="inferred from homology"/>
<dbReference type="OrthoDB" id="338614at2759"/>
<name>A0A2N1JFS5_9BASI</name>
<dbReference type="PANTHER" id="PTHR10953:SF3">
    <property type="entry name" value="UBIQUITIN-LIKE MODIFIER-ACTIVATING ENZYME ATG7"/>
    <property type="match status" value="1"/>
</dbReference>
<dbReference type="PANTHER" id="PTHR10953">
    <property type="entry name" value="UBIQUITIN-ACTIVATING ENZYME E1"/>
    <property type="match status" value="1"/>
</dbReference>
<dbReference type="GO" id="GO:0034727">
    <property type="term" value="P:piecemeal microautophagy of the nucleus"/>
    <property type="evidence" value="ECO:0007669"/>
    <property type="project" value="TreeGrafter"/>
</dbReference>
<dbReference type="Gene3D" id="3.40.140.70">
    <property type="entry name" value="Ubiquitin-like modifier-activating enzyme ATG7 N-terminal domain"/>
    <property type="match status" value="1"/>
</dbReference>
<evidence type="ECO:0000256" key="1">
    <source>
        <dbReference type="ARBA" id="ARBA00004329"/>
    </source>
</evidence>
<dbReference type="GO" id="GO:0000045">
    <property type="term" value="P:autophagosome assembly"/>
    <property type="evidence" value="ECO:0007669"/>
    <property type="project" value="TreeGrafter"/>
</dbReference>
<dbReference type="STRING" id="2020962.A0A2N1JFS5"/>
<dbReference type="SUPFAM" id="SSF69572">
    <property type="entry name" value="Activating enzymes of the ubiquitin-like proteins"/>
    <property type="match status" value="1"/>
</dbReference>
<dbReference type="GO" id="GO:0015031">
    <property type="term" value="P:protein transport"/>
    <property type="evidence" value="ECO:0007669"/>
    <property type="project" value="UniProtKB-KW"/>
</dbReference>
<evidence type="ECO:0000256" key="8">
    <source>
        <dbReference type="ARBA" id="ARBA00029897"/>
    </source>
</evidence>
<accession>A0A2N1JFS5</accession>
<dbReference type="Proteomes" id="UP000232875">
    <property type="component" value="Unassembled WGS sequence"/>
</dbReference>
<gene>
    <name evidence="13" type="primary">ATG7</name>
    <name evidence="13" type="ORF">MVES_000125</name>
</gene>
<evidence type="ECO:0000259" key="12">
    <source>
        <dbReference type="Pfam" id="PF16420"/>
    </source>
</evidence>
<comment type="subcellular location">
    <subcellularLocation>
        <location evidence="1">Preautophagosomal structure</location>
    </subcellularLocation>
</comment>
<dbReference type="Pfam" id="PF16420">
    <property type="entry name" value="ATG7_N"/>
    <property type="match status" value="1"/>
</dbReference>
<evidence type="ECO:0000256" key="2">
    <source>
        <dbReference type="ARBA" id="ARBA00010931"/>
    </source>
</evidence>
<dbReference type="InterPro" id="IPR042522">
    <property type="entry name" value="Atg7_N_1"/>
</dbReference>
<evidence type="ECO:0000256" key="7">
    <source>
        <dbReference type="ARBA" id="ARBA00023006"/>
    </source>
</evidence>
<dbReference type="GO" id="GO:0019779">
    <property type="term" value="F:Atg8 activating enzyme activity"/>
    <property type="evidence" value="ECO:0007669"/>
    <property type="project" value="TreeGrafter"/>
</dbReference>
<dbReference type="FunFam" id="3.40.50.720:FF:000243">
    <property type="entry name" value="Ubiquitin-like modifier-activating enzyme ATG7"/>
    <property type="match status" value="1"/>
</dbReference>
<dbReference type="GO" id="GO:0006995">
    <property type="term" value="P:cellular response to nitrogen starvation"/>
    <property type="evidence" value="ECO:0007669"/>
    <property type="project" value="TreeGrafter"/>
</dbReference>
<dbReference type="InterPro" id="IPR042523">
    <property type="entry name" value="Atg7_N_2"/>
</dbReference>
<evidence type="ECO:0000313" key="14">
    <source>
        <dbReference type="Proteomes" id="UP000232875"/>
    </source>
</evidence>
<organism evidence="13 14">
    <name type="scientific">Malassezia vespertilionis</name>
    <dbReference type="NCBI Taxonomy" id="2020962"/>
    <lineage>
        <taxon>Eukaryota</taxon>
        <taxon>Fungi</taxon>
        <taxon>Dikarya</taxon>
        <taxon>Basidiomycota</taxon>
        <taxon>Ustilaginomycotina</taxon>
        <taxon>Malasseziomycetes</taxon>
        <taxon>Malasseziales</taxon>
        <taxon>Malasseziaceae</taxon>
        <taxon>Malassezia</taxon>
    </lineage>
</organism>
<evidence type="ECO:0000256" key="5">
    <source>
        <dbReference type="ARBA" id="ARBA00022448"/>
    </source>
</evidence>